<sequence>MRKRYGFWEVEHPYQALLEAKRVFKDIEFNEKENKHVPVLSNEYLAQYLGEAVITWGSNQQLLGDGIFVVAAVGTFCDDA</sequence>
<dbReference type="EMBL" id="JABFAI010000482">
    <property type="protein sequence ID" value="KAF4943917.1"/>
    <property type="molecule type" value="Genomic_DNA"/>
</dbReference>
<name>A0A8H4SQZ9_9HYPO</name>
<accession>A0A8H4SQZ9</accession>
<comment type="caution">
    <text evidence="1">The sequence shown here is derived from an EMBL/GenBank/DDBJ whole genome shotgun (WGS) entry which is preliminary data.</text>
</comment>
<dbReference type="OrthoDB" id="4646997at2759"/>
<organism evidence="1 2">
    <name type="scientific">Fusarium gaditjirri</name>
    <dbReference type="NCBI Taxonomy" id="282569"/>
    <lineage>
        <taxon>Eukaryota</taxon>
        <taxon>Fungi</taxon>
        <taxon>Dikarya</taxon>
        <taxon>Ascomycota</taxon>
        <taxon>Pezizomycotina</taxon>
        <taxon>Sordariomycetes</taxon>
        <taxon>Hypocreomycetidae</taxon>
        <taxon>Hypocreales</taxon>
        <taxon>Nectriaceae</taxon>
        <taxon>Fusarium</taxon>
        <taxon>Fusarium nisikadoi species complex</taxon>
    </lineage>
</organism>
<reference evidence="1" key="1">
    <citation type="journal article" date="2020" name="BMC Genomics">
        <title>Correction to: Identification and distribution of gene clusters required for synthesis of sphingolipid metabolism inhibitors in diverse species of the filamentous fungus Fusarium.</title>
        <authorList>
            <person name="Kim H.S."/>
            <person name="Lohmar J.M."/>
            <person name="Busman M."/>
            <person name="Brown D.W."/>
            <person name="Naumann T.A."/>
            <person name="Divon H.H."/>
            <person name="Lysoe E."/>
            <person name="Uhlig S."/>
            <person name="Proctor R.H."/>
        </authorList>
    </citation>
    <scope>NUCLEOTIDE SEQUENCE</scope>
    <source>
        <strain evidence="1">NRRL 45417</strain>
    </source>
</reference>
<evidence type="ECO:0000313" key="2">
    <source>
        <dbReference type="Proteomes" id="UP000604273"/>
    </source>
</evidence>
<dbReference type="AlphaFoldDB" id="A0A8H4SQZ9"/>
<evidence type="ECO:0000313" key="1">
    <source>
        <dbReference type="EMBL" id="KAF4943917.1"/>
    </source>
</evidence>
<keyword evidence="2" id="KW-1185">Reference proteome</keyword>
<reference evidence="1" key="2">
    <citation type="submission" date="2020-05" db="EMBL/GenBank/DDBJ databases">
        <authorList>
            <person name="Kim H.-S."/>
            <person name="Proctor R.H."/>
            <person name="Brown D.W."/>
        </authorList>
    </citation>
    <scope>NUCLEOTIDE SEQUENCE</scope>
    <source>
        <strain evidence="1">NRRL 45417</strain>
    </source>
</reference>
<protein>
    <submittedName>
        <fullName evidence="1">Uncharacterized protein</fullName>
    </submittedName>
</protein>
<dbReference type="Proteomes" id="UP000604273">
    <property type="component" value="Unassembled WGS sequence"/>
</dbReference>
<proteinExistence type="predicted"/>
<gene>
    <name evidence="1" type="ORF">FGADI_13088</name>
</gene>